<proteinExistence type="predicted"/>
<accession>A0A8S5UGC4</accession>
<evidence type="ECO:0000313" key="1">
    <source>
        <dbReference type="EMBL" id="DAF93533.1"/>
    </source>
</evidence>
<reference evidence="1" key="1">
    <citation type="journal article" date="2021" name="Proc. Natl. Acad. Sci. U.S.A.">
        <title>A Catalog of Tens of Thousands of Viruses from Human Metagenomes Reveals Hidden Associations with Chronic Diseases.</title>
        <authorList>
            <person name="Tisza M.J."/>
            <person name="Buck C.B."/>
        </authorList>
    </citation>
    <scope>NUCLEOTIDE SEQUENCE</scope>
    <source>
        <strain evidence="1">Ctshb19</strain>
    </source>
</reference>
<dbReference type="EMBL" id="BK016086">
    <property type="protein sequence ID" value="DAF93533.1"/>
    <property type="molecule type" value="Genomic_DNA"/>
</dbReference>
<name>A0A8S5UGC4_9CAUD</name>
<organism evidence="1">
    <name type="scientific">Myoviridae sp. ctshb19</name>
    <dbReference type="NCBI Taxonomy" id="2825194"/>
    <lineage>
        <taxon>Viruses</taxon>
        <taxon>Duplodnaviria</taxon>
        <taxon>Heunggongvirae</taxon>
        <taxon>Uroviricota</taxon>
        <taxon>Caudoviricetes</taxon>
    </lineage>
</organism>
<protein>
    <submittedName>
        <fullName evidence="1">Uncharacterized protein</fullName>
    </submittedName>
</protein>
<sequence>MANVGNETLDRHHGDGFTELHCIRDQQDFFQRGFTQSRFTVVELFAPDIRERQQQQHEGHAQHDKVFRNPSHFSLYLCGRGNRNGSPLEILLFLAAHGAGFALSEAVREVGTSNHKMVANQDIDIQAQHILQRVFGVFGGTLVFHQCAQEFAETDFREIAENINRVGFGVGLFFNVPFIDDGGHTQFGLNNLLQIRFGNMPRMAQVFRLDWLVRAFDNYAAIVFIAEIFVPFPFEGGVAIGNGQRDFSQRFGKRLVAIHRLANMIYHHMQRTTQGNIFGLGRTATDPHAFTRHIEKHIGQRGSMQLGTINLAHIANAPAVFQTVSQTRFEAAPFFFHSLLKEFGSQRVIAFHPFPNHDHSLDQFVPRTQHQILVVESHTWIFQKGAAVCGCVIHRNHEFARASLDQHLPNQLFHQIQTLAHRKLP</sequence>